<protein>
    <submittedName>
        <fullName evidence="7">FAD-dependent oxidoreductase</fullName>
    </submittedName>
</protein>
<evidence type="ECO:0000259" key="5">
    <source>
        <dbReference type="Pfam" id="PF07992"/>
    </source>
</evidence>
<dbReference type="RefSeq" id="WP_346105947.1">
    <property type="nucleotide sequence ID" value="NZ_BAAAOD010000049.1"/>
</dbReference>
<dbReference type="PRINTS" id="PR00411">
    <property type="entry name" value="PNDRDTASEI"/>
</dbReference>
<dbReference type="InterPro" id="IPR050446">
    <property type="entry name" value="FAD-oxidoreductase/Apoptosis"/>
</dbReference>
<dbReference type="InterPro" id="IPR023753">
    <property type="entry name" value="FAD/NAD-binding_dom"/>
</dbReference>
<evidence type="ECO:0000313" key="8">
    <source>
        <dbReference type="Proteomes" id="UP001367513"/>
    </source>
</evidence>
<dbReference type="Gene3D" id="3.30.390.30">
    <property type="match status" value="1"/>
</dbReference>
<sequence>MRDVTVVGASLAGLATARALRAQGFTGTITVVGDEKHAPYDRPPLSKEFLAGTSDEDAIALTEDDDAALDVEWRLGRTALALDGPTRTVTLDDGSTLSADAVVLATGARARSLPGELPGGVHTLRTLDDARALRADLAPGRRLVVIGAGFVGAEVASTAHGLGLDVTIVEAAPVPLQRALGPEMGTACGRLHAAAGVPLHLGTGVARLVGSPRVTGVELTDGRELPADVVVVGIGAIPNVEWLDGSGLELDDGVVTDAAGRTGLPGIVAVGDCASTHRDYTGSRLRLEHWTNALQQPAVAAAALLGTEHSLPAHHAVPYFWSDQYGHNIQFAGHRAADGSVRIDDGDPEVDGGFLAVFLDAAGEAVGVLGVDRPRPFGRMRRELAKRLA</sequence>
<evidence type="ECO:0000256" key="1">
    <source>
        <dbReference type="ARBA" id="ARBA00001974"/>
    </source>
</evidence>
<evidence type="ECO:0000259" key="6">
    <source>
        <dbReference type="Pfam" id="PF14759"/>
    </source>
</evidence>
<dbReference type="SUPFAM" id="SSF55424">
    <property type="entry name" value="FAD/NAD-linked reductases, dimerisation (C-terminal) domain"/>
    <property type="match status" value="1"/>
</dbReference>
<dbReference type="Pfam" id="PF07992">
    <property type="entry name" value="Pyr_redox_2"/>
    <property type="match status" value="1"/>
</dbReference>
<gene>
    <name evidence="7" type="ORF">WG925_14505</name>
</gene>
<feature type="domain" description="Reductase C-terminal" evidence="6">
    <location>
        <begin position="319"/>
        <end position="387"/>
    </location>
</feature>
<name>A0ABU9AFL9_PSEA5</name>
<dbReference type="PANTHER" id="PTHR43557">
    <property type="entry name" value="APOPTOSIS-INDUCING FACTOR 1"/>
    <property type="match status" value="1"/>
</dbReference>
<dbReference type="EMBL" id="JBBPIX010000006">
    <property type="protein sequence ID" value="MEK6464953.1"/>
    <property type="molecule type" value="Genomic_DNA"/>
</dbReference>
<evidence type="ECO:0000256" key="3">
    <source>
        <dbReference type="ARBA" id="ARBA00022827"/>
    </source>
</evidence>
<accession>A0ABU9AFL9</accession>
<dbReference type="InterPro" id="IPR028202">
    <property type="entry name" value="Reductase_C"/>
</dbReference>
<keyword evidence="2" id="KW-0285">Flavoprotein</keyword>
<evidence type="ECO:0000313" key="7">
    <source>
        <dbReference type="EMBL" id="MEK6464953.1"/>
    </source>
</evidence>
<dbReference type="InterPro" id="IPR036188">
    <property type="entry name" value="FAD/NAD-bd_sf"/>
</dbReference>
<dbReference type="SUPFAM" id="SSF51905">
    <property type="entry name" value="FAD/NAD(P)-binding domain"/>
    <property type="match status" value="1"/>
</dbReference>
<keyword evidence="8" id="KW-1185">Reference proteome</keyword>
<feature type="domain" description="FAD/NAD(P)-binding" evidence="5">
    <location>
        <begin position="3"/>
        <end position="296"/>
    </location>
</feature>
<dbReference type="Proteomes" id="UP001367513">
    <property type="component" value="Unassembled WGS sequence"/>
</dbReference>
<keyword evidence="4" id="KW-0560">Oxidoreductase</keyword>
<evidence type="ECO:0000256" key="4">
    <source>
        <dbReference type="ARBA" id="ARBA00023002"/>
    </source>
</evidence>
<reference evidence="7 8" key="1">
    <citation type="submission" date="2024-03" db="EMBL/GenBank/DDBJ databases">
        <title>Draft genome sequence of Pseudonocardia carboxydivorans JCM 14827.</title>
        <authorList>
            <person name="Duangmal K."/>
        </authorList>
    </citation>
    <scope>NUCLEOTIDE SEQUENCE [LARGE SCALE GENOMIC DNA]</scope>
    <source>
        <strain evidence="7 8">JCM 14827</strain>
    </source>
</reference>
<dbReference type="PANTHER" id="PTHR43557:SF2">
    <property type="entry name" value="RIESKE DOMAIN-CONTAINING PROTEIN-RELATED"/>
    <property type="match status" value="1"/>
</dbReference>
<comment type="caution">
    <text evidence="7">The sequence shown here is derived from an EMBL/GenBank/DDBJ whole genome shotgun (WGS) entry which is preliminary data.</text>
</comment>
<evidence type="ECO:0000256" key="2">
    <source>
        <dbReference type="ARBA" id="ARBA00022630"/>
    </source>
</evidence>
<proteinExistence type="predicted"/>
<comment type="cofactor">
    <cofactor evidence="1">
        <name>FAD</name>
        <dbReference type="ChEBI" id="CHEBI:57692"/>
    </cofactor>
</comment>
<dbReference type="Pfam" id="PF14759">
    <property type="entry name" value="Reductase_C"/>
    <property type="match status" value="1"/>
</dbReference>
<dbReference type="PRINTS" id="PR00368">
    <property type="entry name" value="FADPNR"/>
</dbReference>
<keyword evidence="3" id="KW-0274">FAD</keyword>
<organism evidence="7 8">
    <name type="scientific">Pseudonocardia alni subsp. carboxydivorans</name>
    <dbReference type="NCBI Taxonomy" id="415010"/>
    <lineage>
        <taxon>Bacteria</taxon>
        <taxon>Bacillati</taxon>
        <taxon>Actinomycetota</taxon>
        <taxon>Actinomycetes</taxon>
        <taxon>Pseudonocardiales</taxon>
        <taxon>Pseudonocardiaceae</taxon>
        <taxon>Pseudonocardia</taxon>
    </lineage>
</organism>
<dbReference type="Gene3D" id="3.50.50.60">
    <property type="entry name" value="FAD/NAD(P)-binding domain"/>
    <property type="match status" value="2"/>
</dbReference>
<dbReference type="InterPro" id="IPR016156">
    <property type="entry name" value="FAD/NAD-linked_Rdtase_dimer_sf"/>
</dbReference>